<dbReference type="EMBL" id="BSEC01000001">
    <property type="protein sequence ID" value="GLI94171.1"/>
    <property type="molecule type" value="Genomic_DNA"/>
</dbReference>
<evidence type="ECO:0000313" key="3">
    <source>
        <dbReference type="Proteomes" id="UP001144323"/>
    </source>
</evidence>
<keyword evidence="3" id="KW-1185">Reference proteome</keyword>
<sequence>MSGISSNTPAQHNPTINTPQPNNTPTPTPSAQVIPTSQAPSPSAFRRDNSPAQRDFANSLSLTPQKRQMLLSHFNAKVKNSSGSPTDRVRIDASRNFLNRYLGQEEQPPSASPSPSPLPPRSPSPSPVPDDGSFDPDRFDSEDVSDADYEFVDSDDDDLDVDGLTQAEKDELSQLMRDTPQDQQSRFPGAPSSRNNSGGDRNIGLDLPAMMAPAPETFSDTEIDDALAEFDALVDDIANLSGIGNLTPDLEAELDTFLEAFEQGQSADTARPNPAPRNNSRGDTDG</sequence>
<protein>
    <submittedName>
        <fullName evidence="2">Uncharacterized protein</fullName>
    </submittedName>
</protein>
<gene>
    <name evidence="2" type="ORF">LMG27198_31630</name>
</gene>
<name>A0A9W6GWE1_9HYPH</name>
<reference evidence="2" key="1">
    <citation type="journal article" date="2023" name="Int. J. Syst. Evol. Microbiol.">
        <title>Methylocystis iwaonis sp. nov., a type II methane-oxidizing bacterium from surface soil of a rice paddy field in Japan, and emended description of the genus Methylocystis (ex Whittenbury et al. 1970) Bowman et al. 1993.</title>
        <authorList>
            <person name="Kaise H."/>
            <person name="Sawadogo J.B."/>
            <person name="Alam M.S."/>
            <person name="Ueno C."/>
            <person name="Dianou D."/>
            <person name="Shinjo R."/>
            <person name="Asakawa S."/>
        </authorList>
    </citation>
    <scope>NUCLEOTIDE SEQUENCE</scope>
    <source>
        <strain evidence="2">LMG27198</strain>
    </source>
</reference>
<feature type="compositionally biased region" description="Polar residues" evidence="1">
    <location>
        <begin position="50"/>
        <end position="66"/>
    </location>
</feature>
<feature type="compositionally biased region" description="Polar residues" evidence="1">
    <location>
        <begin position="181"/>
        <end position="199"/>
    </location>
</feature>
<dbReference type="AlphaFoldDB" id="A0A9W6GWE1"/>
<feature type="compositionally biased region" description="Polar residues" evidence="1">
    <location>
        <begin position="30"/>
        <end position="41"/>
    </location>
</feature>
<feature type="compositionally biased region" description="Polar residues" evidence="1">
    <location>
        <begin position="1"/>
        <end position="12"/>
    </location>
</feature>
<dbReference type="RefSeq" id="WP_281804186.1">
    <property type="nucleotide sequence ID" value="NZ_BSEC01000001.1"/>
</dbReference>
<feature type="compositionally biased region" description="Acidic residues" evidence="1">
    <location>
        <begin position="142"/>
        <end position="161"/>
    </location>
</feature>
<feature type="region of interest" description="Disordered" evidence="1">
    <location>
        <begin position="261"/>
        <end position="286"/>
    </location>
</feature>
<organism evidence="2 3">
    <name type="scientific">Methylocystis echinoides</name>
    <dbReference type="NCBI Taxonomy" id="29468"/>
    <lineage>
        <taxon>Bacteria</taxon>
        <taxon>Pseudomonadati</taxon>
        <taxon>Pseudomonadota</taxon>
        <taxon>Alphaproteobacteria</taxon>
        <taxon>Hyphomicrobiales</taxon>
        <taxon>Methylocystaceae</taxon>
        <taxon>Methylocystis</taxon>
    </lineage>
</organism>
<evidence type="ECO:0000256" key="1">
    <source>
        <dbReference type="SAM" id="MobiDB-lite"/>
    </source>
</evidence>
<dbReference type="Proteomes" id="UP001144323">
    <property type="component" value="Unassembled WGS sequence"/>
</dbReference>
<accession>A0A9W6GWE1</accession>
<comment type="caution">
    <text evidence="2">The sequence shown here is derived from an EMBL/GenBank/DDBJ whole genome shotgun (WGS) entry which is preliminary data.</text>
</comment>
<evidence type="ECO:0000313" key="2">
    <source>
        <dbReference type="EMBL" id="GLI94171.1"/>
    </source>
</evidence>
<proteinExistence type="predicted"/>
<feature type="region of interest" description="Disordered" evidence="1">
    <location>
        <begin position="1"/>
        <end position="218"/>
    </location>
</feature>
<feature type="compositionally biased region" description="Pro residues" evidence="1">
    <location>
        <begin position="110"/>
        <end position="128"/>
    </location>
</feature>